<dbReference type="Proteomes" id="UP000515307">
    <property type="component" value="Chromosome"/>
</dbReference>
<feature type="region of interest" description="Disordered" evidence="1">
    <location>
        <begin position="185"/>
        <end position="247"/>
    </location>
</feature>
<dbReference type="AlphaFoldDB" id="A0A7G7BVF7"/>
<gene>
    <name evidence="2" type="ORF">F0344_19910</name>
</gene>
<protein>
    <submittedName>
        <fullName evidence="2">Uncharacterized protein</fullName>
    </submittedName>
</protein>
<dbReference type="KEGG" id="sfiy:F0344_19910"/>
<sequence length="247" mass="25996">MPAPSITITAEPSGSVSAKGASDDLSATLLKHAGFQQIEDWYGRRHRLPTTTPASDRAAIATHAAEMLRAARYGVDLDPSLDTARTATPANPLGPYTAGAELLRLTDQIRSAENGEDLRRAVDHLLHPEHGALERVREALEAAGEQITDLDDESYRLADRFDVAAEFVSAARSELSGSEAELFRVGPAPQPQDQTQTHPPRLPDPRSAALATSPAAAKAKVSSTSGAGASDASAAVRPSQAPGPRAR</sequence>
<accession>A0A7G7BVF7</accession>
<reference evidence="3" key="1">
    <citation type="submission" date="2019-10" db="EMBL/GenBank/DDBJ databases">
        <title>Antimicrobial potential of Antarctic Bacteria.</title>
        <authorList>
            <person name="Benaud N."/>
            <person name="Edwards R.J."/>
            <person name="Ferrari B.C."/>
        </authorList>
    </citation>
    <scope>NUCLEOTIDE SEQUENCE [LARGE SCALE GENOMIC DNA]</scope>
    <source>
        <strain evidence="3">NBSH44</strain>
    </source>
</reference>
<name>A0A7G7BVF7_9ACTN</name>
<proteinExistence type="predicted"/>
<keyword evidence="3" id="KW-1185">Reference proteome</keyword>
<feature type="compositionally biased region" description="Polar residues" evidence="1">
    <location>
        <begin position="1"/>
        <end position="16"/>
    </location>
</feature>
<evidence type="ECO:0000256" key="1">
    <source>
        <dbReference type="SAM" id="MobiDB-lite"/>
    </source>
</evidence>
<organism evidence="2 3">
    <name type="scientific">Streptomyces finlayi</name>
    <dbReference type="NCBI Taxonomy" id="67296"/>
    <lineage>
        <taxon>Bacteria</taxon>
        <taxon>Bacillati</taxon>
        <taxon>Actinomycetota</taxon>
        <taxon>Actinomycetes</taxon>
        <taxon>Kitasatosporales</taxon>
        <taxon>Streptomycetaceae</taxon>
        <taxon>Streptomyces</taxon>
    </lineage>
</organism>
<evidence type="ECO:0000313" key="3">
    <source>
        <dbReference type="Proteomes" id="UP000515307"/>
    </source>
</evidence>
<feature type="compositionally biased region" description="Low complexity" evidence="1">
    <location>
        <begin position="207"/>
        <end position="235"/>
    </location>
</feature>
<evidence type="ECO:0000313" key="2">
    <source>
        <dbReference type="EMBL" id="QNE79322.1"/>
    </source>
</evidence>
<dbReference type="EMBL" id="CP045702">
    <property type="protein sequence ID" value="QNE79322.1"/>
    <property type="molecule type" value="Genomic_DNA"/>
</dbReference>
<feature type="region of interest" description="Disordered" evidence="1">
    <location>
        <begin position="1"/>
        <end position="21"/>
    </location>
</feature>